<sequence length="179" mass="19923">MRSNAEPRYLDSTIPKPAQRFCGEFLWNQKLRWATAKCLLLVTSWARIQNQPVRTSDPSSDPEPVTAHTVRTVLGVVIILHAAGPSPPVSSRVPNPCAAQADDIWPSAQTRKGPFPRRLLWLPPLRIVRFARLLEPCLPRALRLFTLDVPLSPTPPPSALEVLEACAPDYPISRLQPCL</sequence>
<protein>
    <submittedName>
        <fullName evidence="1">Uncharacterized protein</fullName>
    </submittedName>
</protein>
<name>A0A5C2RSY0_9APHY</name>
<reference evidence="1" key="1">
    <citation type="journal article" date="2018" name="Genome Biol. Evol.">
        <title>Genomics and development of Lentinus tigrinus, a white-rot wood-decaying mushroom with dimorphic fruiting bodies.</title>
        <authorList>
            <person name="Wu B."/>
            <person name="Xu Z."/>
            <person name="Knudson A."/>
            <person name="Carlson A."/>
            <person name="Chen N."/>
            <person name="Kovaka S."/>
            <person name="LaButti K."/>
            <person name="Lipzen A."/>
            <person name="Pennachio C."/>
            <person name="Riley R."/>
            <person name="Schakwitz W."/>
            <person name="Umezawa K."/>
            <person name="Ohm R.A."/>
            <person name="Grigoriev I.V."/>
            <person name="Nagy L.G."/>
            <person name="Gibbons J."/>
            <person name="Hibbett D."/>
        </authorList>
    </citation>
    <scope>NUCLEOTIDE SEQUENCE [LARGE SCALE GENOMIC DNA]</scope>
    <source>
        <strain evidence="1">ALCF2SS1-6</strain>
    </source>
</reference>
<keyword evidence="2" id="KW-1185">Reference proteome</keyword>
<accession>A0A5C2RSY0</accession>
<evidence type="ECO:0000313" key="1">
    <source>
        <dbReference type="EMBL" id="RPD54798.1"/>
    </source>
</evidence>
<organism evidence="1 2">
    <name type="scientific">Lentinus tigrinus ALCF2SS1-6</name>
    <dbReference type="NCBI Taxonomy" id="1328759"/>
    <lineage>
        <taxon>Eukaryota</taxon>
        <taxon>Fungi</taxon>
        <taxon>Dikarya</taxon>
        <taxon>Basidiomycota</taxon>
        <taxon>Agaricomycotina</taxon>
        <taxon>Agaricomycetes</taxon>
        <taxon>Polyporales</taxon>
        <taxon>Polyporaceae</taxon>
        <taxon>Lentinus</taxon>
    </lineage>
</organism>
<dbReference type="EMBL" id="ML122301">
    <property type="protein sequence ID" value="RPD54798.1"/>
    <property type="molecule type" value="Genomic_DNA"/>
</dbReference>
<dbReference type="Proteomes" id="UP000313359">
    <property type="component" value="Unassembled WGS sequence"/>
</dbReference>
<proteinExistence type="predicted"/>
<gene>
    <name evidence="1" type="ORF">L227DRAFT_337756</name>
</gene>
<dbReference type="AlphaFoldDB" id="A0A5C2RSY0"/>
<evidence type="ECO:0000313" key="2">
    <source>
        <dbReference type="Proteomes" id="UP000313359"/>
    </source>
</evidence>